<dbReference type="SUPFAM" id="SSF52540">
    <property type="entry name" value="P-loop containing nucleoside triphosphate hydrolases"/>
    <property type="match status" value="1"/>
</dbReference>
<organism evidence="7 8">
    <name type="scientific">Methylobacterium isbiliense</name>
    <dbReference type="NCBI Taxonomy" id="315478"/>
    <lineage>
        <taxon>Bacteria</taxon>
        <taxon>Pseudomonadati</taxon>
        <taxon>Pseudomonadota</taxon>
        <taxon>Alphaproteobacteria</taxon>
        <taxon>Hyphomicrobiales</taxon>
        <taxon>Methylobacteriaceae</taxon>
        <taxon>Methylobacterium</taxon>
    </lineage>
</organism>
<dbReference type="Pfam" id="PF00005">
    <property type="entry name" value="ABC_tran"/>
    <property type="match status" value="1"/>
</dbReference>
<dbReference type="PANTHER" id="PTHR43776:SF7">
    <property type="entry name" value="D,D-DIPEPTIDE TRANSPORT ATP-BINDING PROTEIN DDPF-RELATED"/>
    <property type="match status" value="1"/>
</dbReference>
<dbReference type="Gene3D" id="3.40.50.300">
    <property type="entry name" value="P-loop containing nucleotide triphosphate hydrolases"/>
    <property type="match status" value="1"/>
</dbReference>
<keyword evidence="4" id="KW-0547">Nucleotide-binding</keyword>
<evidence type="ECO:0000256" key="5">
    <source>
        <dbReference type="ARBA" id="ARBA00022840"/>
    </source>
</evidence>
<dbReference type="CDD" id="cd03257">
    <property type="entry name" value="ABC_NikE_OppD_transporters"/>
    <property type="match status" value="1"/>
</dbReference>
<dbReference type="InterPro" id="IPR003439">
    <property type="entry name" value="ABC_transporter-like_ATP-bd"/>
</dbReference>
<dbReference type="PROSITE" id="PS50893">
    <property type="entry name" value="ABC_TRANSPORTER_2"/>
    <property type="match status" value="1"/>
</dbReference>
<dbReference type="PROSITE" id="PS00211">
    <property type="entry name" value="ABC_TRANSPORTER_1"/>
    <property type="match status" value="1"/>
</dbReference>
<dbReference type="SMART" id="SM00382">
    <property type="entry name" value="AAA"/>
    <property type="match status" value="1"/>
</dbReference>
<reference evidence="7" key="2">
    <citation type="submission" date="2021-08" db="EMBL/GenBank/DDBJ databases">
        <authorList>
            <person name="Tani A."/>
            <person name="Ola A."/>
            <person name="Ogura Y."/>
            <person name="Katsura K."/>
            <person name="Hayashi T."/>
        </authorList>
    </citation>
    <scope>NUCLEOTIDE SEQUENCE</scope>
    <source>
        <strain evidence="7">DSM 17168</strain>
    </source>
</reference>
<dbReference type="Proteomes" id="UP001055153">
    <property type="component" value="Unassembled WGS sequence"/>
</dbReference>
<dbReference type="RefSeq" id="WP_238236036.1">
    <property type="nucleotide sequence ID" value="NZ_BPQQ01000035.1"/>
</dbReference>
<keyword evidence="8" id="KW-1185">Reference proteome</keyword>
<evidence type="ECO:0000256" key="4">
    <source>
        <dbReference type="ARBA" id="ARBA00022741"/>
    </source>
</evidence>
<evidence type="ECO:0000256" key="2">
    <source>
        <dbReference type="ARBA" id="ARBA00005417"/>
    </source>
</evidence>
<dbReference type="InterPro" id="IPR017871">
    <property type="entry name" value="ABC_transporter-like_CS"/>
</dbReference>
<dbReference type="InterPro" id="IPR013563">
    <property type="entry name" value="Oligopep_ABC_C"/>
</dbReference>
<dbReference type="Pfam" id="PF08352">
    <property type="entry name" value="oligo_HPY"/>
    <property type="match status" value="1"/>
</dbReference>
<dbReference type="InterPro" id="IPR003593">
    <property type="entry name" value="AAA+_ATPase"/>
</dbReference>
<name>A0ABQ4SDR4_9HYPH</name>
<comment type="subcellular location">
    <subcellularLocation>
        <location evidence="1">Cell inner membrane</location>
        <topology evidence="1">Peripheral membrane protein</topology>
    </subcellularLocation>
</comment>
<feature type="domain" description="ABC transporter" evidence="6">
    <location>
        <begin position="11"/>
        <end position="252"/>
    </location>
</feature>
<comment type="caution">
    <text evidence="7">The sequence shown here is derived from an EMBL/GenBank/DDBJ whole genome shotgun (WGS) entry which is preliminary data.</text>
</comment>
<dbReference type="InterPro" id="IPR050319">
    <property type="entry name" value="ABC_transp_ATP-bind"/>
</dbReference>
<evidence type="ECO:0000313" key="7">
    <source>
        <dbReference type="EMBL" id="GJE01229.1"/>
    </source>
</evidence>
<gene>
    <name evidence="7" type="primary">oppF_1</name>
    <name evidence="7" type="ORF">GMJLKIPL_3158</name>
</gene>
<proteinExistence type="inferred from homology"/>
<comment type="similarity">
    <text evidence="2">Belongs to the ABC transporter superfamily.</text>
</comment>
<dbReference type="PANTHER" id="PTHR43776">
    <property type="entry name" value="TRANSPORT ATP-BINDING PROTEIN"/>
    <property type="match status" value="1"/>
</dbReference>
<reference evidence="7" key="1">
    <citation type="journal article" date="2021" name="Front. Microbiol.">
        <title>Comprehensive Comparative Genomics and Phenotyping of Methylobacterium Species.</title>
        <authorList>
            <person name="Alessa O."/>
            <person name="Ogura Y."/>
            <person name="Fujitani Y."/>
            <person name="Takami H."/>
            <person name="Hayashi T."/>
            <person name="Sahin N."/>
            <person name="Tani A."/>
        </authorList>
    </citation>
    <scope>NUCLEOTIDE SEQUENCE</scope>
    <source>
        <strain evidence="7">DSM 17168</strain>
    </source>
</reference>
<evidence type="ECO:0000256" key="1">
    <source>
        <dbReference type="ARBA" id="ARBA00004417"/>
    </source>
</evidence>
<evidence type="ECO:0000313" key="8">
    <source>
        <dbReference type="Proteomes" id="UP001055153"/>
    </source>
</evidence>
<protein>
    <submittedName>
        <fullName evidence="7">Oligopeptide transport ATP-binding protein OppF</fullName>
    </submittedName>
</protein>
<sequence length="315" mass="33432">MPPLAEPILEVRDLAVHFATPHGTLRAVDGVSLSLRRGETLGLVGESGCGKSTLGRAILRLVEPTAGSIRLAGTDVTGLGRAALRPLRRIAQMVFQDPFASLDPRWTIGRLLAEPLVIHGIGDRAGRAARVRDLLDRVGLPADAAARYPHELSGGQRQRVGIARALALDPRLIVLDEAVSALDVSVQAQVLNLLDDLQASLGLAYLFISHDLAVVDHVADRIAVMLGGRLVETGPRARITARPLHPYTQDLLDAVPGRRARLRDDGEGEAVPGGCPFAHRCPQASARCRAEVPMLRPVGGEVSLACHHVALAAAA</sequence>
<keyword evidence="3" id="KW-0813">Transport</keyword>
<evidence type="ECO:0000259" key="6">
    <source>
        <dbReference type="PROSITE" id="PS50893"/>
    </source>
</evidence>
<dbReference type="NCBIfam" id="TIGR01727">
    <property type="entry name" value="oligo_HPY"/>
    <property type="match status" value="1"/>
</dbReference>
<dbReference type="EMBL" id="BPQQ01000035">
    <property type="protein sequence ID" value="GJE01229.1"/>
    <property type="molecule type" value="Genomic_DNA"/>
</dbReference>
<keyword evidence="5 7" id="KW-0067">ATP-binding</keyword>
<dbReference type="InterPro" id="IPR027417">
    <property type="entry name" value="P-loop_NTPase"/>
</dbReference>
<dbReference type="GO" id="GO:0005524">
    <property type="term" value="F:ATP binding"/>
    <property type="evidence" value="ECO:0007669"/>
    <property type="project" value="UniProtKB-KW"/>
</dbReference>
<accession>A0ABQ4SDR4</accession>
<evidence type="ECO:0000256" key="3">
    <source>
        <dbReference type="ARBA" id="ARBA00022448"/>
    </source>
</evidence>